<protein>
    <submittedName>
        <fullName evidence="2">Uncharacterized protein</fullName>
    </submittedName>
</protein>
<accession>A0A401QG58</accession>
<feature type="region of interest" description="Disordered" evidence="1">
    <location>
        <begin position="31"/>
        <end position="51"/>
    </location>
</feature>
<dbReference type="EMBL" id="BFAA01068420">
    <property type="protein sequence ID" value="GCB84333.1"/>
    <property type="molecule type" value="Genomic_DNA"/>
</dbReference>
<evidence type="ECO:0000313" key="2">
    <source>
        <dbReference type="EMBL" id="GCB84333.1"/>
    </source>
</evidence>
<comment type="caution">
    <text evidence="2">The sequence shown here is derived from an EMBL/GenBank/DDBJ whole genome shotgun (WGS) entry which is preliminary data.</text>
</comment>
<dbReference type="AlphaFoldDB" id="A0A401QG58"/>
<feature type="non-terminal residue" evidence="2">
    <location>
        <position position="124"/>
    </location>
</feature>
<dbReference type="Proteomes" id="UP000288216">
    <property type="component" value="Unassembled WGS sequence"/>
</dbReference>
<reference evidence="2 3" key="1">
    <citation type="journal article" date="2018" name="Nat. Ecol. Evol.">
        <title>Shark genomes provide insights into elasmobranch evolution and the origin of vertebrates.</title>
        <authorList>
            <person name="Hara Y"/>
            <person name="Yamaguchi K"/>
            <person name="Onimaru K"/>
            <person name="Kadota M"/>
            <person name="Koyanagi M"/>
            <person name="Keeley SD"/>
            <person name="Tatsumi K"/>
            <person name="Tanaka K"/>
            <person name="Motone F"/>
            <person name="Kageyama Y"/>
            <person name="Nozu R"/>
            <person name="Adachi N"/>
            <person name="Nishimura O"/>
            <person name="Nakagawa R"/>
            <person name="Tanegashima C"/>
            <person name="Kiyatake I"/>
            <person name="Matsumoto R"/>
            <person name="Murakumo K"/>
            <person name="Nishida K"/>
            <person name="Terakita A"/>
            <person name="Kuratani S"/>
            <person name="Sato K"/>
            <person name="Hyodo S Kuraku.S."/>
        </authorList>
    </citation>
    <scope>NUCLEOTIDE SEQUENCE [LARGE SCALE GENOMIC DNA]</scope>
</reference>
<feature type="compositionally biased region" description="Acidic residues" evidence="1">
    <location>
        <begin position="95"/>
        <end position="105"/>
    </location>
</feature>
<dbReference type="STRING" id="75743.A0A401QG58"/>
<feature type="region of interest" description="Disordered" evidence="1">
    <location>
        <begin position="72"/>
        <end position="124"/>
    </location>
</feature>
<evidence type="ECO:0000256" key="1">
    <source>
        <dbReference type="SAM" id="MobiDB-lite"/>
    </source>
</evidence>
<evidence type="ECO:0000313" key="3">
    <source>
        <dbReference type="Proteomes" id="UP000288216"/>
    </source>
</evidence>
<dbReference type="OrthoDB" id="79452at2759"/>
<name>A0A401QG58_SCYTO</name>
<gene>
    <name evidence="2" type="ORF">scyTo_0025036</name>
</gene>
<keyword evidence="3" id="KW-1185">Reference proteome</keyword>
<proteinExistence type="predicted"/>
<sequence>MGSPARHPMAFSSLGPEVLLDPGVAAEPAPVLRAGLDSPRSGKAARQRAEKRVAMHISGPFSVTLPEHVTSLLFRSAEQGPESTGGSKGTRDQSSAEEDEEDEDAPRELVADNVQGGEEMMECH</sequence>
<organism evidence="2 3">
    <name type="scientific">Scyliorhinus torazame</name>
    <name type="common">Cloudy catshark</name>
    <name type="synonym">Catulus torazame</name>
    <dbReference type="NCBI Taxonomy" id="75743"/>
    <lineage>
        <taxon>Eukaryota</taxon>
        <taxon>Metazoa</taxon>
        <taxon>Chordata</taxon>
        <taxon>Craniata</taxon>
        <taxon>Vertebrata</taxon>
        <taxon>Chondrichthyes</taxon>
        <taxon>Elasmobranchii</taxon>
        <taxon>Galeomorphii</taxon>
        <taxon>Galeoidea</taxon>
        <taxon>Carcharhiniformes</taxon>
        <taxon>Scyliorhinidae</taxon>
        <taxon>Scyliorhinus</taxon>
    </lineage>
</organism>